<accession>A0A238UTS2</accession>
<evidence type="ECO:0000313" key="3">
    <source>
        <dbReference type="Proteomes" id="UP000198420"/>
    </source>
</evidence>
<keyword evidence="3" id="KW-1185">Reference proteome</keyword>
<dbReference type="Proteomes" id="UP000198420">
    <property type="component" value="Unassembled WGS sequence"/>
</dbReference>
<protein>
    <submittedName>
        <fullName evidence="2">Uncharacterized protein</fullName>
    </submittedName>
</protein>
<organism evidence="2 3">
    <name type="scientific">Actinomadura mexicana</name>
    <dbReference type="NCBI Taxonomy" id="134959"/>
    <lineage>
        <taxon>Bacteria</taxon>
        <taxon>Bacillati</taxon>
        <taxon>Actinomycetota</taxon>
        <taxon>Actinomycetes</taxon>
        <taxon>Streptosporangiales</taxon>
        <taxon>Thermomonosporaceae</taxon>
        <taxon>Actinomadura</taxon>
    </lineage>
</organism>
<feature type="signal peptide" evidence="1">
    <location>
        <begin position="1"/>
        <end position="38"/>
    </location>
</feature>
<feature type="chain" id="PRO_5012669660" evidence="1">
    <location>
        <begin position="39"/>
        <end position="254"/>
    </location>
</feature>
<evidence type="ECO:0000256" key="1">
    <source>
        <dbReference type="SAM" id="SignalP"/>
    </source>
</evidence>
<sequence length="254" mass="28031">MIFCVEIRQDGTPMPRRFAAGALALGLAAGVLAGGATAAEAESLQFHIKVPKHLSVGKGEYDKACAMDVWVWGTEGSTVAYSKAYLIDPNGRTPSPLVYKKVLPGRQVGWGVGCPNQVEDLGKWRVRVIAYDRKGKALGSREDYWYEKFDTAIQNHNAAPEPVRAGRAITVSGRLKRLADLGFGYTAYSGKAVRVYFRPEGSASWAYMGSAKTARDGRFRKAFKAERDGYWRAYFPGTTNCDRQKSLDDFVDVR</sequence>
<proteinExistence type="predicted"/>
<name>A0A238UTS2_9ACTN</name>
<dbReference type="AlphaFoldDB" id="A0A238UTS2"/>
<keyword evidence="1" id="KW-0732">Signal</keyword>
<dbReference type="EMBL" id="FZNP01000001">
    <property type="protein sequence ID" value="SNR24833.1"/>
    <property type="molecule type" value="Genomic_DNA"/>
</dbReference>
<reference evidence="3" key="1">
    <citation type="submission" date="2017-06" db="EMBL/GenBank/DDBJ databases">
        <authorList>
            <person name="Varghese N."/>
            <person name="Submissions S."/>
        </authorList>
    </citation>
    <scope>NUCLEOTIDE SEQUENCE [LARGE SCALE GENOMIC DNA]</scope>
    <source>
        <strain evidence="3">DSM 44485</strain>
    </source>
</reference>
<gene>
    <name evidence="2" type="ORF">SAMN06265355_101342</name>
</gene>
<evidence type="ECO:0000313" key="2">
    <source>
        <dbReference type="EMBL" id="SNR24833.1"/>
    </source>
</evidence>